<evidence type="ECO:0000256" key="1">
    <source>
        <dbReference type="ARBA" id="ARBA00004141"/>
    </source>
</evidence>
<evidence type="ECO:0000256" key="2">
    <source>
        <dbReference type="ARBA" id="ARBA00022598"/>
    </source>
</evidence>
<accession>A0A915M042</accession>
<dbReference type="PANTHER" id="PTHR22594">
    <property type="entry name" value="ASPARTYL/LYSYL-TRNA SYNTHETASE"/>
    <property type="match status" value="1"/>
</dbReference>
<dbReference type="GO" id="GO:0004815">
    <property type="term" value="F:aspartate-tRNA ligase activity"/>
    <property type="evidence" value="ECO:0007669"/>
    <property type="project" value="TreeGrafter"/>
</dbReference>
<dbReference type="InterPro" id="IPR002312">
    <property type="entry name" value="Asp/Asn-tRNA-synth_IIb"/>
</dbReference>
<dbReference type="Gene3D" id="3.30.930.10">
    <property type="entry name" value="Bira Bifunctional Protein, Domain 2"/>
    <property type="match status" value="2"/>
</dbReference>
<keyword evidence="4" id="KW-0547">Nucleotide-binding</keyword>
<dbReference type="PROSITE" id="PS50862">
    <property type="entry name" value="AA_TRNA_LIGASE_II"/>
    <property type="match status" value="1"/>
</dbReference>
<evidence type="ECO:0000256" key="6">
    <source>
        <dbReference type="ARBA" id="ARBA00022917"/>
    </source>
</evidence>
<dbReference type="Gene3D" id="2.40.50.140">
    <property type="entry name" value="Nucleic acid-binding proteins"/>
    <property type="match status" value="1"/>
</dbReference>
<sequence>MSLRTVTAGVSSVIGVEKIKGWKVVHKSLPRIIEYGRSEGILQATASMPGIVLAAHDAAHHQASKDNRNGDKVHLPTNDLTLMHEAIPFLPLPVALTCLFMNVVLPGSGTIFSGFAALCMGQPRVNIKEGRKLVTLFVNFVVGISQFFTITFMFVGWFWSIAWGVQYREALQQRRSEAVATAAIEALTKDSILHRRDVKTLVKQHKDRGKEEKGKAEAAAKAANKSQTKLATENGTTTTNNSKLTPIDIFNKFLLIKDAYGSVQALASDQMKDLIKSLKEQSSVCVEGTVLDRGKDRNNKIPTGQIEIDAEKIEVFNSITNALPVYNSSTELTRLTHRYLDLRSEKMQLALRFRAQIISKMRRFLEDECAFVDIQTPTLSHFTPGGANEFPVPANDSGEFFSLPQSPQIYKQLLMCGGIDKYYQVAICYRDEPTKPNRQPEFTQLDLELSFSTQEKIICLIEQILINSWPKELEQYKPTVPFPRMDYSEALAKFGTDKPDTRIPWEITDCLLEDNLIKAKIWGDCKEHILKVLGYLRNYLAESIFDYFQPNQFNFVWIQRFPLFVKNEESGKIESAHHPFTAPISQHEEDLKNGINLDKIEAQHYDLVLNGEEIGGGSIRIHNAEMQEHVLTKILKIDSEPLKHLLEALQYGAPPHGGFALGLDRYIAILNARAFPKSASGKCYMTGSPTKPDESLLERYKLKIEEEDDEEFDSYER</sequence>
<dbReference type="InterPro" id="IPR045864">
    <property type="entry name" value="aa-tRNA-synth_II/BPL/LPL"/>
</dbReference>
<dbReference type="Proteomes" id="UP000887561">
    <property type="component" value="Unplaced"/>
</dbReference>
<keyword evidence="3 11" id="KW-0812">Transmembrane</keyword>
<keyword evidence="5" id="KW-0067">ATP-binding</keyword>
<keyword evidence="9" id="KW-0030">Aminoacyl-tRNA synthetase</keyword>
<feature type="domain" description="Aminoacyl-transfer RNA synthetases class-II family profile" evidence="12">
    <location>
        <begin position="351"/>
        <end position="692"/>
    </location>
</feature>
<feature type="compositionally biased region" description="Basic and acidic residues" evidence="10">
    <location>
        <begin position="208"/>
        <end position="218"/>
    </location>
</feature>
<evidence type="ECO:0000256" key="8">
    <source>
        <dbReference type="ARBA" id="ARBA00023136"/>
    </source>
</evidence>
<dbReference type="InterPro" id="IPR006195">
    <property type="entry name" value="aa-tRNA-synth_II"/>
</dbReference>
<evidence type="ECO:0000256" key="4">
    <source>
        <dbReference type="ARBA" id="ARBA00022741"/>
    </source>
</evidence>
<proteinExistence type="predicted"/>
<dbReference type="GO" id="GO:0005739">
    <property type="term" value="C:mitochondrion"/>
    <property type="evidence" value="ECO:0007669"/>
    <property type="project" value="TreeGrafter"/>
</dbReference>
<dbReference type="InterPro" id="IPR026673">
    <property type="entry name" value="SPEC3/Stum"/>
</dbReference>
<evidence type="ECO:0000256" key="9">
    <source>
        <dbReference type="ARBA" id="ARBA00023146"/>
    </source>
</evidence>
<dbReference type="GO" id="GO:0006422">
    <property type="term" value="P:aspartyl-tRNA aminoacylation"/>
    <property type="evidence" value="ECO:0007669"/>
    <property type="project" value="TreeGrafter"/>
</dbReference>
<dbReference type="InterPro" id="IPR004364">
    <property type="entry name" value="Aa-tRNA-synt_II"/>
</dbReference>
<feature type="transmembrane region" description="Helical" evidence="11">
    <location>
        <begin position="133"/>
        <end position="159"/>
    </location>
</feature>
<keyword evidence="8 11" id="KW-0472">Membrane</keyword>
<evidence type="ECO:0000256" key="11">
    <source>
        <dbReference type="SAM" id="Phobius"/>
    </source>
</evidence>
<reference evidence="14" key="1">
    <citation type="submission" date="2022-11" db="UniProtKB">
        <authorList>
            <consortium name="WormBaseParasite"/>
        </authorList>
    </citation>
    <scope>IDENTIFICATION</scope>
</reference>
<dbReference type="Pfam" id="PF15795">
    <property type="entry name" value="Spec3"/>
    <property type="match status" value="1"/>
</dbReference>
<evidence type="ECO:0000256" key="10">
    <source>
        <dbReference type="SAM" id="MobiDB-lite"/>
    </source>
</evidence>
<dbReference type="SUPFAM" id="SSF50249">
    <property type="entry name" value="Nucleic acid-binding proteins"/>
    <property type="match status" value="1"/>
</dbReference>
<dbReference type="GO" id="GO:0016020">
    <property type="term" value="C:membrane"/>
    <property type="evidence" value="ECO:0007669"/>
    <property type="project" value="UniProtKB-SubCell"/>
</dbReference>
<evidence type="ECO:0000256" key="5">
    <source>
        <dbReference type="ARBA" id="ARBA00022840"/>
    </source>
</evidence>
<evidence type="ECO:0000256" key="7">
    <source>
        <dbReference type="ARBA" id="ARBA00022989"/>
    </source>
</evidence>
<dbReference type="SUPFAM" id="SSF55681">
    <property type="entry name" value="Class II aaRS and biotin synthetases"/>
    <property type="match status" value="1"/>
</dbReference>
<organism evidence="13 14">
    <name type="scientific">Meloidogyne javanica</name>
    <name type="common">Root-knot nematode worm</name>
    <dbReference type="NCBI Taxonomy" id="6303"/>
    <lineage>
        <taxon>Eukaryota</taxon>
        <taxon>Metazoa</taxon>
        <taxon>Ecdysozoa</taxon>
        <taxon>Nematoda</taxon>
        <taxon>Chromadorea</taxon>
        <taxon>Rhabditida</taxon>
        <taxon>Tylenchina</taxon>
        <taxon>Tylenchomorpha</taxon>
        <taxon>Tylenchoidea</taxon>
        <taxon>Meloidogynidae</taxon>
        <taxon>Meloidogyninae</taxon>
        <taxon>Meloidogyne</taxon>
        <taxon>Meloidogyne incognita group</taxon>
    </lineage>
</organism>
<evidence type="ECO:0000259" key="12">
    <source>
        <dbReference type="PROSITE" id="PS50862"/>
    </source>
</evidence>
<keyword evidence="13" id="KW-1185">Reference proteome</keyword>
<name>A0A915M042_MELJA</name>
<dbReference type="AlphaFoldDB" id="A0A915M042"/>
<feature type="region of interest" description="Disordered" evidence="10">
    <location>
        <begin position="203"/>
        <end position="238"/>
    </location>
</feature>
<dbReference type="Pfam" id="PF00152">
    <property type="entry name" value="tRNA-synt_2"/>
    <property type="match status" value="1"/>
</dbReference>
<evidence type="ECO:0000313" key="14">
    <source>
        <dbReference type="WBParaSite" id="scaffold2102_cov227.g4243"/>
    </source>
</evidence>
<dbReference type="GO" id="GO:0005524">
    <property type="term" value="F:ATP binding"/>
    <property type="evidence" value="ECO:0007669"/>
    <property type="project" value="UniProtKB-KW"/>
</dbReference>
<comment type="subcellular location">
    <subcellularLocation>
        <location evidence="1">Membrane</location>
        <topology evidence="1">Multi-pass membrane protein</topology>
    </subcellularLocation>
</comment>
<dbReference type="PANTHER" id="PTHR22594:SF5">
    <property type="entry name" value="ASPARTATE--TRNA LIGASE, MITOCHONDRIAL"/>
    <property type="match status" value="1"/>
</dbReference>
<keyword evidence="2" id="KW-0436">Ligase</keyword>
<feature type="compositionally biased region" description="Polar residues" evidence="10">
    <location>
        <begin position="224"/>
        <end position="238"/>
    </location>
</feature>
<keyword evidence="6" id="KW-0648">Protein biosynthesis</keyword>
<dbReference type="PRINTS" id="PR01042">
    <property type="entry name" value="TRNASYNTHASP"/>
</dbReference>
<protein>
    <submittedName>
        <fullName evidence="14">Aminoacyl-transfer RNA synthetases class-II family profile domain-containing protein</fullName>
    </submittedName>
</protein>
<evidence type="ECO:0000313" key="13">
    <source>
        <dbReference type="Proteomes" id="UP000887561"/>
    </source>
</evidence>
<dbReference type="InterPro" id="IPR012340">
    <property type="entry name" value="NA-bd_OB-fold"/>
</dbReference>
<dbReference type="WBParaSite" id="scaffold2102_cov227.g4243">
    <property type="protein sequence ID" value="scaffold2102_cov227.g4243"/>
    <property type="gene ID" value="scaffold2102_cov227.g4243"/>
</dbReference>
<evidence type="ECO:0000256" key="3">
    <source>
        <dbReference type="ARBA" id="ARBA00022692"/>
    </source>
</evidence>
<feature type="transmembrane region" description="Helical" evidence="11">
    <location>
        <begin position="99"/>
        <end position="121"/>
    </location>
</feature>
<keyword evidence="7 11" id="KW-1133">Transmembrane helix</keyword>